<dbReference type="Proteomes" id="UP001346559">
    <property type="component" value="Segment"/>
</dbReference>
<evidence type="ECO:0000259" key="1">
    <source>
        <dbReference type="Pfam" id="PF24308"/>
    </source>
</evidence>
<evidence type="ECO:0000313" key="2">
    <source>
        <dbReference type="EMBL" id="WQJ54371.1"/>
    </source>
</evidence>
<keyword evidence="3" id="KW-1185">Reference proteome</keyword>
<keyword evidence="2" id="KW-0378">Hydrolase</keyword>
<dbReference type="Pfam" id="PF24308">
    <property type="entry name" value="DUF7487"/>
    <property type="match status" value="1"/>
</dbReference>
<keyword evidence="2" id="KW-0540">Nuclease</keyword>
<reference evidence="2 3" key="1">
    <citation type="submission" date="2023-11" db="EMBL/GenBank/DDBJ databases">
        <authorList>
            <person name="Cook R."/>
            <person name="Crisci M."/>
            <person name="Pye H."/>
            <person name="Adriaenssens E."/>
            <person name="Santini J."/>
        </authorList>
    </citation>
    <scope>NUCLEOTIDE SEQUENCE [LARGE SCALE GENOMIC DNA]</scope>
    <source>
        <strain evidence="2">Lak_Megaphage_RVC_AP1_GC26</strain>
    </source>
</reference>
<dbReference type="GO" id="GO:0004519">
    <property type="term" value="F:endonuclease activity"/>
    <property type="evidence" value="ECO:0007669"/>
    <property type="project" value="UniProtKB-KW"/>
</dbReference>
<dbReference type="EMBL" id="OR769218">
    <property type="protein sequence ID" value="WQJ54371.1"/>
    <property type="molecule type" value="Genomic_DNA"/>
</dbReference>
<organism evidence="2 3">
    <name type="scientific">phage Lak_Megaphage_RVC_AP1_GC26</name>
    <dbReference type="NCBI Taxonomy" id="3109224"/>
    <lineage>
        <taxon>Viruses</taxon>
        <taxon>Duplodnaviria</taxon>
        <taxon>Heunggongvirae</taxon>
        <taxon>Uroviricota</taxon>
        <taxon>Caudoviricetes</taxon>
        <taxon>Caudoviricetes code 15 clade</taxon>
    </lineage>
</organism>
<sequence>MKKKKLIDIPEIIDDNFIIQFFIKNNKIIKTRVNHIFLDQYPDVKQYLENRYIDFNSYKETLYRIYNNINEIPVCSYCHNNKTKFYSFTKGYLKHCCSSCATLDPDVKEKLKNTNLEKYGCEHNWSNKDIRQKCIDTTLKRYGYKTNIEKIKQTNLKKYGVEFPYQYKEFLDKARNTCLKHFGVDSVRKDKEFQKQCYIKKLGVDNPFKLKSVKDKIRQTLLEKYNVEYALSNKDIREKGWETQRKKYNGLLYVQTEDFLNKSYNTKKIHNSFNTSKIENLFEQYLIDNNINYETQYKSDEYPFKSDFYIIKYNLYIEINAHWTHGFHLFNKDNNDDIQKLNEWKQKNTKYYNNAIKTWSIRDVNKYNIAMKNNLNYLVIYSNKINEVIEQFENYINKCEYNI</sequence>
<dbReference type="InterPro" id="IPR055910">
    <property type="entry name" value="DUF7487"/>
</dbReference>
<proteinExistence type="predicted"/>
<protein>
    <submittedName>
        <fullName evidence="2">Homing endonuclease</fullName>
    </submittedName>
</protein>
<feature type="domain" description="DUF7487" evidence="1">
    <location>
        <begin position="149"/>
        <end position="263"/>
    </location>
</feature>
<evidence type="ECO:0000313" key="3">
    <source>
        <dbReference type="Proteomes" id="UP001346559"/>
    </source>
</evidence>
<name>A0ABZ0Z6P5_9CAUD</name>
<dbReference type="Gene3D" id="3.40.960.10">
    <property type="entry name" value="VSR Endonuclease"/>
    <property type="match status" value="1"/>
</dbReference>
<keyword evidence="2" id="KW-0255">Endonuclease</keyword>
<accession>A0ABZ0Z6P5</accession>